<reference evidence="1 2" key="2">
    <citation type="journal article" date="2022" name="Mol. Ecol. Resour.">
        <title>The genomes of chicory, endive, great burdock and yacon provide insights into Asteraceae paleo-polyploidization history and plant inulin production.</title>
        <authorList>
            <person name="Fan W."/>
            <person name="Wang S."/>
            <person name="Wang H."/>
            <person name="Wang A."/>
            <person name="Jiang F."/>
            <person name="Liu H."/>
            <person name="Zhao H."/>
            <person name="Xu D."/>
            <person name="Zhang Y."/>
        </authorList>
    </citation>
    <scope>NUCLEOTIDE SEQUENCE [LARGE SCALE GENOMIC DNA]</scope>
    <source>
        <strain evidence="2">cv. Yunnan</strain>
        <tissue evidence="1">Leaves</tissue>
    </source>
</reference>
<protein>
    <submittedName>
        <fullName evidence="1">Uncharacterized protein</fullName>
    </submittedName>
</protein>
<reference evidence="2" key="1">
    <citation type="journal article" date="2022" name="Mol. Ecol. Resour.">
        <title>The genomes of chicory, endive, great burdock and yacon provide insights into Asteraceae palaeo-polyploidization history and plant inulin production.</title>
        <authorList>
            <person name="Fan W."/>
            <person name="Wang S."/>
            <person name="Wang H."/>
            <person name="Wang A."/>
            <person name="Jiang F."/>
            <person name="Liu H."/>
            <person name="Zhao H."/>
            <person name="Xu D."/>
            <person name="Zhang Y."/>
        </authorList>
    </citation>
    <scope>NUCLEOTIDE SEQUENCE [LARGE SCALE GENOMIC DNA]</scope>
    <source>
        <strain evidence="2">cv. Yunnan</strain>
    </source>
</reference>
<proteinExistence type="predicted"/>
<gene>
    <name evidence="1" type="ORF">L1987_62007</name>
</gene>
<dbReference type="EMBL" id="CM042038">
    <property type="protein sequence ID" value="KAI3730829.1"/>
    <property type="molecule type" value="Genomic_DNA"/>
</dbReference>
<dbReference type="Proteomes" id="UP001056120">
    <property type="component" value="Linkage Group LG21"/>
</dbReference>
<accession>A0ACB9C977</accession>
<organism evidence="1 2">
    <name type="scientific">Smallanthus sonchifolius</name>
    <dbReference type="NCBI Taxonomy" id="185202"/>
    <lineage>
        <taxon>Eukaryota</taxon>
        <taxon>Viridiplantae</taxon>
        <taxon>Streptophyta</taxon>
        <taxon>Embryophyta</taxon>
        <taxon>Tracheophyta</taxon>
        <taxon>Spermatophyta</taxon>
        <taxon>Magnoliopsida</taxon>
        <taxon>eudicotyledons</taxon>
        <taxon>Gunneridae</taxon>
        <taxon>Pentapetalae</taxon>
        <taxon>asterids</taxon>
        <taxon>campanulids</taxon>
        <taxon>Asterales</taxon>
        <taxon>Asteraceae</taxon>
        <taxon>Asteroideae</taxon>
        <taxon>Heliantheae alliance</taxon>
        <taxon>Millerieae</taxon>
        <taxon>Smallanthus</taxon>
    </lineage>
</organism>
<comment type="caution">
    <text evidence="1">The sequence shown here is derived from an EMBL/GenBank/DDBJ whole genome shotgun (WGS) entry which is preliminary data.</text>
</comment>
<evidence type="ECO:0000313" key="2">
    <source>
        <dbReference type="Proteomes" id="UP001056120"/>
    </source>
</evidence>
<name>A0ACB9C977_9ASTR</name>
<sequence length="85" mass="9861">MFLNLFRIWLLYFKITEESVPSIKVVIVGSSKVIDQIKAVIEKEGRSGQIVIRRANVDRSCCQPGESNRRKEIDPYFQAILHIRI</sequence>
<keyword evidence="2" id="KW-1185">Reference proteome</keyword>
<evidence type="ECO:0000313" key="1">
    <source>
        <dbReference type="EMBL" id="KAI3730829.1"/>
    </source>
</evidence>